<evidence type="ECO:0000313" key="3">
    <source>
        <dbReference type="Proteomes" id="UP000306719"/>
    </source>
</evidence>
<feature type="transmembrane region" description="Helical" evidence="1">
    <location>
        <begin position="86"/>
        <end position="105"/>
    </location>
</feature>
<keyword evidence="1" id="KW-0812">Transmembrane</keyword>
<dbReference type="EMBL" id="PNCJ01000023">
    <property type="protein sequence ID" value="TMP35495.1"/>
    <property type="molecule type" value="Genomic_DNA"/>
</dbReference>
<feature type="transmembrane region" description="Helical" evidence="1">
    <location>
        <begin position="56"/>
        <end position="80"/>
    </location>
</feature>
<sequence>MFGLVFVISPELAATFLGGTAPPPSWVVLGLGILLIFNGLHLLWASTLRPPSNNLIYYFSAGDVLWVIASMSLVFAKVWITTKEGIIATVLVAGLVAAFAILQLFHRRSARMMKERQTL</sequence>
<organism evidence="2 3">
    <name type="scientific">Pseudoalteromonas rubra</name>
    <dbReference type="NCBI Taxonomy" id="43658"/>
    <lineage>
        <taxon>Bacteria</taxon>
        <taxon>Pseudomonadati</taxon>
        <taxon>Pseudomonadota</taxon>
        <taxon>Gammaproteobacteria</taxon>
        <taxon>Alteromonadales</taxon>
        <taxon>Pseudoalteromonadaceae</taxon>
        <taxon>Pseudoalteromonas</taxon>
    </lineage>
</organism>
<reference evidence="2 3" key="1">
    <citation type="submission" date="2018-01" db="EMBL/GenBank/DDBJ databases">
        <authorList>
            <person name="Paulsen S."/>
            <person name="Gram L.K."/>
        </authorList>
    </citation>
    <scope>NUCLEOTIDE SEQUENCE [LARGE SCALE GENOMIC DNA]</scope>
    <source>
        <strain evidence="2 3">S2599</strain>
    </source>
</reference>
<dbReference type="Proteomes" id="UP000306719">
    <property type="component" value="Unassembled WGS sequence"/>
</dbReference>
<proteinExistence type="predicted"/>
<accession>A0A5S3WWQ2</accession>
<reference evidence="3" key="2">
    <citation type="submission" date="2019-06" db="EMBL/GenBank/DDBJ databases">
        <title>Co-occurence of chitin degradation, pigmentation and bioactivity in marine Pseudoalteromonas.</title>
        <authorList>
            <person name="Sonnenschein E.C."/>
            <person name="Bech P.K."/>
        </authorList>
    </citation>
    <scope>NUCLEOTIDE SEQUENCE [LARGE SCALE GENOMIC DNA]</scope>
    <source>
        <strain evidence="3">S2599</strain>
    </source>
</reference>
<gene>
    <name evidence="2" type="ORF">CWB98_15880</name>
</gene>
<feature type="transmembrane region" description="Helical" evidence="1">
    <location>
        <begin position="23"/>
        <end position="44"/>
    </location>
</feature>
<name>A0A5S3WWQ2_9GAMM</name>
<keyword evidence="1" id="KW-1133">Transmembrane helix</keyword>
<comment type="caution">
    <text evidence="2">The sequence shown here is derived from an EMBL/GenBank/DDBJ whole genome shotgun (WGS) entry which is preliminary data.</text>
</comment>
<evidence type="ECO:0000313" key="2">
    <source>
        <dbReference type="EMBL" id="TMP35495.1"/>
    </source>
</evidence>
<keyword evidence="1" id="KW-0472">Membrane</keyword>
<dbReference type="AlphaFoldDB" id="A0A5S3WWQ2"/>
<evidence type="ECO:0000256" key="1">
    <source>
        <dbReference type="SAM" id="Phobius"/>
    </source>
</evidence>
<protein>
    <submittedName>
        <fullName evidence="2">Uncharacterized protein</fullName>
    </submittedName>
</protein>